<protein>
    <submittedName>
        <fullName evidence="1">Uncharacterized protein</fullName>
    </submittedName>
</protein>
<gene>
    <name evidence="1" type="ORF">JFL75_08125</name>
</gene>
<evidence type="ECO:0000313" key="1">
    <source>
        <dbReference type="EMBL" id="QQO10870.1"/>
    </source>
</evidence>
<name>A0A7T7XQZ1_9SPIR</name>
<organism evidence="1 2">
    <name type="scientific">Breznakiella homolactica</name>
    <dbReference type="NCBI Taxonomy" id="2798577"/>
    <lineage>
        <taxon>Bacteria</taxon>
        <taxon>Pseudomonadati</taxon>
        <taxon>Spirochaetota</taxon>
        <taxon>Spirochaetia</taxon>
        <taxon>Spirochaetales</taxon>
        <taxon>Breznakiellaceae</taxon>
        <taxon>Breznakiella</taxon>
    </lineage>
</organism>
<proteinExistence type="predicted"/>
<sequence length="157" mass="18877">MENGQPLQYLMEENTWRKNIFIEALLKICGALLYFLTAKQTHEDSFHYRILEYVFTNSKTVILDRKNRIFLIEEHDRKEEIKTEDIRTIILRRHAFFDWERFSIDIYDNALNAYECFDTYNYGRAEEAVKKIEESFDIPVADKTAVNGYEGFRKRIV</sequence>
<dbReference type="Proteomes" id="UP000595917">
    <property type="component" value="Chromosome"/>
</dbReference>
<dbReference type="KEGG" id="bhc:JFL75_08125"/>
<keyword evidence="2" id="KW-1185">Reference proteome</keyword>
<evidence type="ECO:0000313" key="2">
    <source>
        <dbReference type="Proteomes" id="UP000595917"/>
    </source>
</evidence>
<accession>A0A7T7XQZ1</accession>
<dbReference type="EMBL" id="CP067089">
    <property type="protein sequence ID" value="QQO10870.1"/>
    <property type="molecule type" value="Genomic_DNA"/>
</dbReference>
<dbReference type="AlphaFoldDB" id="A0A7T7XQZ1"/>
<reference evidence="1" key="1">
    <citation type="submission" date="2021-01" db="EMBL/GenBank/DDBJ databases">
        <title>Description of Breznakiella homolactica.</title>
        <authorList>
            <person name="Song Y."/>
            <person name="Brune A."/>
        </authorList>
    </citation>
    <scope>NUCLEOTIDE SEQUENCE</scope>
    <source>
        <strain evidence="1">RmG30</strain>
    </source>
</reference>
<dbReference type="RefSeq" id="WP_215628175.1">
    <property type="nucleotide sequence ID" value="NZ_CP067089.2"/>
</dbReference>